<dbReference type="Proteomes" id="UP001497700">
    <property type="component" value="Unassembled WGS sequence"/>
</dbReference>
<protein>
    <submittedName>
        <fullName evidence="1">Uncharacterized protein</fullName>
    </submittedName>
</protein>
<reference evidence="1 2" key="1">
    <citation type="journal article" date="2022" name="New Phytol.">
        <title>Ecological generalism drives hyperdiversity of secondary metabolite gene clusters in xylarialean endophytes.</title>
        <authorList>
            <person name="Franco M.E.E."/>
            <person name="Wisecaver J.H."/>
            <person name="Arnold A.E."/>
            <person name="Ju Y.M."/>
            <person name="Slot J.C."/>
            <person name="Ahrendt S."/>
            <person name="Moore L.P."/>
            <person name="Eastman K.E."/>
            <person name="Scott K."/>
            <person name="Konkel Z."/>
            <person name="Mondo S.J."/>
            <person name="Kuo A."/>
            <person name="Hayes R.D."/>
            <person name="Haridas S."/>
            <person name="Andreopoulos B."/>
            <person name="Riley R."/>
            <person name="LaButti K."/>
            <person name="Pangilinan J."/>
            <person name="Lipzen A."/>
            <person name="Amirebrahimi M."/>
            <person name="Yan J."/>
            <person name="Adam C."/>
            <person name="Keymanesh K."/>
            <person name="Ng V."/>
            <person name="Louie K."/>
            <person name="Northen T."/>
            <person name="Drula E."/>
            <person name="Henrissat B."/>
            <person name="Hsieh H.M."/>
            <person name="Youens-Clark K."/>
            <person name="Lutzoni F."/>
            <person name="Miadlikowska J."/>
            <person name="Eastwood D.C."/>
            <person name="Hamelin R.C."/>
            <person name="Grigoriev I.V."/>
            <person name="U'Ren J.M."/>
        </authorList>
    </citation>
    <scope>NUCLEOTIDE SEQUENCE [LARGE SCALE GENOMIC DNA]</scope>
    <source>
        <strain evidence="1 2">CBS 119005</strain>
    </source>
</reference>
<sequence>MIEIIDSYVPSTVLPRKSTVLQHWDINDYNVLVDEGTGQRTALLDWEQSYTVPLTHVRPYYSTVFEFLDDTMISKCSRRPSTSWLPEECLSSHQPVWEAEPMQKAFDERLDELKSPWLIVEDNGVESSWVRPLDIDNLGEHIKSNGEASVEDAA</sequence>
<evidence type="ECO:0000313" key="2">
    <source>
        <dbReference type="Proteomes" id="UP001497700"/>
    </source>
</evidence>
<keyword evidence="2" id="KW-1185">Reference proteome</keyword>
<name>A0ACB9ZGX4_9PEZI</name>
<comment type="caution">
    <text evidence="1">The sequence shown here is derived from an EMBL/GenBank/DDBJ whole genome shotgun (WGS) entry which is preliminary data.</text>
</comment>
<dbReference type="EMBL" id="MU393424">
    <property type="protein sequence ID" value="KAI4870434.1"/>
    <property type="molecule type" value="Genomic_DNA"/>
</dbReference>
<proteinExistence type="predicted"/>
<accession>A0ACB9ZGX4</accession>
<evidence type="ECO:0000313" key="1">
    <source>
        <dbReference type="EMBL" id="KAI4870434.1"/>
    </source>
</evidence>
<gene>
    <name evidence="1" type="ORF">F4820DRAFT_443154</name>
</gene>
<organism evidence="1 2">
    <name type="scientific">Hypoxylon rubiginosum</name>
    <dbReference type="NCBI Taxonomy" id="110542"/>
    <lineage>
        <taxon>Eukaryota</taxon>
        <taxon>Fungi</taxon>
        <taxon>Dikarya</taxon>
        <taxon>Ascomycota</taxon>
        <taxon>Pezizomycotina</taxon>
        <taxon>Sordariomycetes</taxon>
        <taxon>Xylariomycetidae</taxon>
        <taxon>Xylariales</taxon>
        <taxon>Hypoxylaceae</taxon>
        <taxon>Hypoxylon</taxon>
    </lineage>
</organism>